<gene>
    <name evidence="5" type="ORF">COY37_01775</name>
</gene>
<dbReference type="InterPro" id="IPR001482">
    <property type="entry name" value="T2SS/T4SS_dom"/>
</dbReference>
<dbReference type="GO" id="GO:0005524">
    <property type="term" value="F:ATP binding"/>
    <property type="evidence" value="ECO:0007669"/>
    <property type="project" value="UniProtKB-KW"/>
</dbReference>
<evidence type="ECO:0000313" key="5">
    <source>
        <dbReference type="EMBL" id="PIZ41770.1"/>
    </source>
</evidence>
<dbReference type="PANTHER" id="PTHR30258:SF1">
    <property type="entry name" value="PROTEIN TRANSPORT PROTEIN HOFB HOMOLOG"/>
    <property type="match status" value="1"/>
</dbReference>
<dbReference type="Gene3D" id="3.30.450.90">
    <property type="match status" value="1"/>
</dbReference>
<dbReference type="GO" id="GO:0005886">
    <property type="term" value="C:plasma membrane"/>
    <property type="evidence" value="ECO:0007669"/>
    <property type="project" value="TreeGrafter"/>
</dbReference>
<accession>A0A2M7TA28</accession>
<name>A0A2M7TA28_9ACTN</name>
<dbReference type="SUPFAM" id="SSF52540">
    <property type="entry name" value="P-loop containing nucleoside triphosphate hydrolases"/>
    <property type="match status" value="1"/>
</dbReference>
<dbReference type="SUPFAM" id="SSF160246">
    <property type="entry name" value="EspE N-terminal domain-like"/>
    <property type="match status" value="1"/>
</dbReference>
<feature type="domain" description="Bacterial type II secretion system protein E" evidence="4">
    <location>
        <begin position="374"/>
        <end position="388"/>
    </location>
</feature>
<sequence length="555" mass="61319">MLKRKIGEFLLDAGVITQDQLSEAIGTSSNQEDVDRKLIDLGYVSESDIAKNLAKQLNLSFVDLGAYEVNTQATALISSEQIHRYKVLPIEFEDDRLVVAMADPTNIFAIDDLHVMTGYEIIPVVVSENDLQSAIDKYSTSDDIVEEAIESINDDAASESEIAAEEKEAAGAPIVKLVNMIVTEAVRDRASDIFIEPQEKDVRIRCRIDGVLHEVMRSPKHIQAGIISRIKIMAGLDIAERRLPQDGRFGLVIDKRPIDFRVATLPTIHGEQVVLRVLEKESIMMNLDELGFLSGSLDMFKESFTKPYGAILITGPTGSGKTTTLYSVLNLLNSKEKNLITVEDPVEYRLPNISQVQVNTKTGLSFAGALRSILRQDPDIVMIGEIRDEETALIAVESALTGHLVLSTLHTNNAPATLTRLVEMGIEPFLVSSAVDCIVSQRLARKLCTRCRELFTPTQEELIEAGYTIDGSEPTEIYRARGCKRCGNTGYHGRIGLYEIMTMTEGIERLLVENASPEEITELALAEGMLTLRKDGLEKVRSGLTSIEEILRVTV</sequence>
<dbReference type="PROSITE" id="PS00662">
    <property type="entry name" value="T2SP_E"/>
    <property type="match status" value="1"/>
</dbReference>
<dbReference type="InterPro" id="IPR007831">
    <property type="entry name" value="T2SS_GspE_N"/>
</dbReference>
<dbReference type="Pfam" id="PF05157">
    <property type="entry name" value="MshEN"/>
    <property type="match status" value="1"/>
</dbReference>
<evidence type="ECO:0000259" key="4">
    <source>
        <dbReference type="PROSITE" id="PS00662"/>
    </source>
</evidence>
<dbReference type="CDD" id="cd01129">
    <property type="entry name" value="PulE-GspE-like"/>
    <property type="match status" value="1"/>
</dbReference>
<dbReference type="FunFam" id="3.40.50.300:FF:000398">
    <property type="entry name" value="Type IV pilus assembly ATPase PilB"/>
    <property type="match status" value="1"/>
</dbReference>
<dbReference type="EMBL" id="PFNG01000043">
    <property type="protein sequence ID" value="PIZ41770.1"/>
    <property type="molecule type" value="Genomic_DNA"/>
</dbReference>
<evidence type="ECO:0000256" key="2">
    <source>
        <dbReference type="ARBA" id="ARBA00022741"/>
    </source>
</evidence>
<dbReference type="FunFam" id="3.30.450.90:FF:000001">
    <property type="entry name" value="Type II secretion system ATPase GspE"/>
    <property type="match status" value="1"/>
</dbReference>
<evidence type="ECO:0000256" key="3">
    <source>
        <dbReference type="ARBA" id="ARBA00022840"/>
    </source>
</evidence>
<dbReference type="GO" id="GO:0016887">
    <property type="term" value="F:ATP hydrolysis activity"/>
    <property type="evidence" value="ECO:0007669"/>
    <property type="project" value="TreeGrafter"/>
</dbReference>
<protein>
    <submittedName>
        <fullName evidence="5">Type II secretion system protein GspE</fullName>
    </submittedName>
</protein>
<dbReference type="InterPro" id="IPR037257">
    <property type="entry name" value="T2SS_E_N_sf"/>
</dbReference>
<dbReference type="Pfam" id="PF00437">
    <property type="entry name" value="T2SSE"/>
    <property type="match status" value="1"/>
</dbReference>
<keyword evidence="3" id="KW-0067">ATP-binding</keyword>
<dbReference type="SMART" id="SM00382">
    <property type="entry name" value="AAA"/>
    <property type="match status" value="1"/>
</dbReference>
<dbReference type="InterPro" id="IPR027417">
    <property type="entry name" value="P-loop_NTPase"/>
</dbReference>
<dbReference type="FunFam" id="3.30.300.160:FF:000002">
    <property type="entry name" value="Type II secretion system protein E"/>
    <property type="match status" value="1"/>
</dbReference>
<evidence type="ECO:0000313" key="6">
    <source>
        <dbReference type="Proteomes" id="UP000230956"/>
    </source>
</evidence>
<dbReference type="Gene3D" id="3.40.50.300">
    <property type="entry name" value="P-loop containing nucleotide triphosphate hydrolases"/>
    <property type="match status" value="1"/>
</dbReference>
<proteinExistence type="inferred from homology"/>
<dbReference type="AlphaFoldDB" id="A0A2M7TA28"/>
<organism evidence="5 6">
    <name type="scientific">Candidatus Aquicultor secundus</name>
    <dbReference type="NCBI Taxonomy" id="1973895"/>
    <lineage>
        <taxon>Bacteria</taxon>
        <taxon>Bacillati</taxon>
        <taxon>Actinomycetota</taxon>
        <taxon>Candidatus Aquicultoria</taxon>
        <taxon>Candidatus Aquicultorales</taxon>
        <taxon>Candidatus Aquicultoraceae</taxon>
        <taxon>Candidatus Aquicultor</taxon>
    </lineage>
</organism>
<evidence type="ECO:0000256" key="1">
    <source>
        <dbReference type="ARBA" id="ARBA00006611"/>
    </source>
</evidence>
<dbReference type="InterPro" id="IPR003593">
    <property type="entry name" value="AAA+_ATPase"/>
</dbReference>
<dbReference type="RefSeq" id="WP_286678019.1">
    <property type="nucleotide sequence ID" value="NZ_MNXI01000052.1"/>
</dbReference>
<reference evidence="6" key="1">
    <citation type="submission" date="2017-09" db="EMBL/GenBank/DDBJ databases">
        <title>Depth-based differentiation of microbial function through sediment-hosted aquifers and enrichment of novel symbionts in the deep terrestrial subsurface.</title>
        <authorList>
            <person name="Probst A.J."/>
            <person name="Ladd B."/>
            <person name="Jarett J.K."/>
            <person name="Geller-Mcgrath D.E."/>
            <person name="Sieber C.M.K."/>
            <person name="Emerson J.B."/>
            <person name="Anantharaman K."/>
            <person name="Thomas B.C."/>
            <person name="Malmstrom R."/>
            <person name="Stieglmeier M."/>
            <person name="Klingl A."/>
            <person name="Woyke T."/>
            <person name="Ryan C.M."/>
            <person name="Banfield J.F."/>
        </authorList>
    </citation>
    <scope>NUCLEOTIDE SEQUENCE [LARGE SCALE GENOMIC DNA]</scope>
</reference>
<dbReference type="PANTHER" id="PTHR30258">
    <property type="entry name" value="TYPE II SECRETION SYSTEM PROTEIN GSPE-RELATED"/>
    <property type="match status" value="1"/>
</dbReference>
<keyword evidence="2" id="KW-0547">Nucleotide-binding</keyword>
<comment type="similarity">
    <text evidence="1">Belongs to the GSP E family.</text>
</comment>
<dbReference type="Gene3D" id="3.30.300.160">
    <property type="entry name" value="Type II secretion system, protein E, N-terminal domain"/>
    <property type="match status" value="1"/>
</dbReference>
<comment type="caution">
    <text evidence="5">The sequence shown here is derived from an EMBL/GenBank/DDBJ whole genome shotgun (WGS) entry which is preliminary data.</text>
</comment>
<dbReference type="Proteomes" id="UP000230956">
    <property type="component" value="Unassembled WGS sequence"/>
</dbReference>